<comment type="caution">
    <text evidence="9">The sequence shown here is derived from an EMBL/GenBank/DDBJ whole genome shotgun (WGS) entry which is preliminary data.</text>
</comment>
<keyword evidence="4" id="KW-0540">Nuclease</keyword>
<keyword evidence="10" id="KW-1185">Reference proteome</keyword>
<dbReference type="PANTHER" id="PTHR22930">
    <property type="match status" value="1"/>
</dbReference>
<feature type="domain" description="DDE Tnp4" evidence="8">
    <location>
        <begin position="133"/>
        <end position="280"/>
    </location>
</feature>
<keyword evidence="5" id="KW-0479">Metal-binding</keyword>
<comment type="cofactor">
    <cofactor evidence="1">
        <name>a divalent metal cation</name>
        <dbReference type="ChEBI" id="CHEBI:60240"/>
    </cofactor>
</comment>
<evidence type="ECO:0000256" key="2">
    <source>
        <dbReference type="ARBA" id="ARBA00004123"/>
    </source>
</evidence>
<evidence type="ECO:0000259" key="8">
    <source>
        <dbReference type="Pfam" id="PF13359"/>
    </source>
</evidence>
<gene>
    <name evidence="9" type="primary">Harbi1-L12</name>
    <name evidence="9" type="ORF">Hamer_G016262</name>
</gene>
<protein>
    <submittedName>
        <fullName evidence="9">Nuclease HARBI1-like 12</fullName>
    </submittedName>
</protein>
<dbReference type="AlphaFoldDB" id="A0A8J5MRG9"/>
<proteinExistence type="inferred from homology"/>
<keyword evidence="7" id="KW-0539">Nucleus</keyword>
<evidence type="ECO:0000256" key="7">
    <source>
        <dbReference type="ARBA" id="ARBA00023242"/>
    </source>
</evidence>
<sequence>MESIHLGCPHHQHQDPFTRLTEMEFLNVFRLSKSLVCKLLATLDHRELDDDIPVELQVLATLAFLATGQLSSSARLLGTSRWAAIGIVYKVAQVIKICLGQQYLVFPGDEEQTLFREEFYKISLIPGVLACLDGFAVPLCTISGVEVGWSYITRGHSYLGMVVVCGPQQQIIYIIAQERGSSWPMFNESMLRHSLEEDEVEGMIVVLENFPSKPYLLTPAVPTETVEEYFYNHALKQIMIRSAEKTTHSLKTRFPCLKKGMEPLDPSSLPVLVACAILHNLCLKFSCPLPNYSVTPNLGPDHDLGLDGLDPEDFLDQGHLGPDGNLGLGGYYDPEGHIPPGDLGPEGNIIPGHLGLNYHLGPDGLLGPHGPLGLEGHQIEPYDDFLLNLLTSSGGTPNEQ</sequence>
<organism evidence="9 10">
    <name type="scientific">Homarus americanus</name>
    <name type="common">American lobster</name>
    <dbReference type="NCBI Taxonomy" id="6706"/>
    <lineage>
        <taxon>Eukaryota</taxon>
        <taxon>Metazoa</taxon>
        <taxon>Ecdysozoa</taxon>
        <taxon>Arthropoda</taxon>
        <taxon>Crustacea</taxon>
        <taxon>Multicrustacea</taxon>
        <taxon>Malacostraca</taxon>
        <taxon>Eumalacostraca</taxon>
        <taxon>Eucarida</taxon>
        <taxon>Decapoda</taxon>
        <taxon>Pleocyemata</taxon>
        <taxon>Astacidea</taxon>
        <taxon>Nephropoidea</taxon>
        <taxon>Nephropidae</taxon>
        <taxon>Homarus</taxon>
    </lineage>
</organism>
<evidence type="ECO:0000256" key="6">
    <source>
        <dbReference type="ARBA" id="ARBA00022801"/>
    </source>
</evidence>
<evidence type="ECO:0000256" key="3">
    <source>
        <dbReference type="ARBA" id="ARBA00006958"/>
    </source>
</evidence>
<evidence type="ECO:0000256" key="1">
    <source>
        <dbReference type="ARBA" id="ARBA00001968"/>
    </source>
</evidence>
<name>A0A8J5MRG9_HOMAM</name>
<evidence type="ECO:0000313" key="10">
    <source>
        <dbReference type="Proteomes" id="UP000747542"/>
    </source>
</evidence>
<dbReference type="EMBL" id="JAHLQT010029607">
    <property type="protein sequence ID" value="KAG7161210.1"/>
    <property type="molecule type" value="Genomic_DNA"/>
</dbReference>
<dbReference type="GO" id="GO:0046872">
    <property type="term" value="F:metal ion binding"/>
    <property type="evidence" value="ECO:0007669"/>
    <property type="project" value="UniProtKB-KW"/>
</dbReference>
<dbReference type="Proteomes" id="UP000747542">
    <property type="component" value="Unassembled WGS sequence"/>
</dbReference>
<comment type="similarity">
    <text evidence="3">Belongs to the HARBI1 family.</text>
</comment>
<dbReference type="GO" id="GO:0004518">
    <property type="term" value="F:nuclease activity"/>
    <property type="evidence" value="ECO:0007669"/>
    <property type="project" value="UniProtKB-KW"/>
</dbReference>
<dbReference type="Pfam" id="PF13359">
    <property type="entry name" value="DDE_Tnp_4"/>
    <property type="match status" value="1"/>
</dbReference>
<reference evidence="9" key="1">
    <citation type="journal article" date="2021" name="Sci. Adv.">
        <title>The American lobster genome reveals insights on longevity, neural, and immune adaptations.</title>
        <authorList>
            <person name="Polinski J.M."/>
            <person name="Zimin A.V."/>
            <person name="Clark K.F."/>
            <person name="Kohn A.B."/>
            <person name="Sadowski N."/>
            <person name="Timp W."/>
            <person name="Ptitsyn A."/>
            <person name="Khanna P."/>
            <person name="Romanova D.Y."/>
            <person name="Williams P."/>
            <person name="Greenwood S.J."/>
            <person name="Moroz L.L."/>
            <person name="Walt D.R."/>
            <person name="Bodnar A.G."/>
        </authorList>
    </citation>
    <scope>NUCLEOTIDE SEQUENCE</scope>
    <source>
        <strain evidence="9">GMGI-L3</strain>
    </source>
</reference>
<dbReference type="InterPro" id="IPR027806">
    <property type="entry name" value="HARBI1_dom"/>
</dbReference>
<evidence type="ECO:0000313" key="9">
    <source>
        <dbReference type="EMBL" id="KAG7161210.1"/>
    </source>
</evidence>
<evidence type="ECO:0000256" key="5">
    <source>
        <dbReference type="ARBA" id="ARBA00022723"/>
    </source>
</evidence>
<accession>A0A8J5MRG9</accession>
<dbReference type="GO" id="GO:0005634">
    <property type="term" value="C:nucleus"/>
    <property type="evidence" value="ECO:0007669"/>
    <property type="project" value="UniProtKB-SubCell"/>
</dbReference>
<evidence type="ECO:0000256" key="4">
    <source>
        <dbReference type="ARBA" id="ARBA00022722"/>
    </source>
</evidence>
<dbReference type="PANTHER" id="PTHR22930:SF289">
    <property type="entry name" value="DDE TNP4 DOMAIN-CONTAINING PROTEIN-RELATED"/>
    <property type="match status" value="1"/>
</dbReference>
<keyword evidence="6" id="KW-0378">Hydrolase</keyword>
<dbReference type="GO" id="GO:0016787">
    <property type="term" value="F:hydrolase activity"/>
    <property type="evidence" value="ECO:0007669"/>
    <property type="project" value="UniProtKB-KW"/>
</dbReference>
<dbReference type="InterPro" id="IPR045249">
    <property type="entry name" value="HARBI1-like"/>
</dbReference>
<comment type="subcellular location">
    <subcellularLocation>
        <location evidence="2">Nucleus</location>
    </subcellularLocation>
</comment>